<evidence type="ECO:0000313" key="2">
    <source>
        <dbReference type="EMBL" id="SEQ23840.1"/>
    </source>
</evidence>
<dbReference type="Pfam" id="PF04199">
    <property type="entry name" value="Cyclase"/>
    <property type="match status" value="1"/>
</dbReference>
<evidence type="ECO:0000256" key="1">
    <source>
        <dbReference type="SAM" id="MobiDB-lite"/>
    </source>
</evidence>
<name>A0A1H9EDP2_9HYPH</name>
<protein>
    <submittedName>
        <fullName evidence="2">Kynurenine formamidase</fullName>
    </submittedName>
</protein>
<dbReference type="Gene3D" id="3.50.30.50">
    <property type="entry name" value="Putative cyclase"/>
    <property type="match status" value="1"/>
</dbReference>
<dbReference type="PANTHER" id="PTHR34861">
    <property type="match status" value="1"/>
</dbReference>
<dbReference type="GO" id="GO:0019441">
    <property type="term" value="P:L-tryptophan catabolic process to kynurenine"/>
    <property type="evidence" value="ECO:0007669"/>
    <property type="project" value="InterPro"/>
</dbReference>
<dbReference type="STRING" id="1855383.SAMN05216548_103146"/>
<feature type="region of interest" description="Disordered" evidence="1">
    <location>
        <begin position="1"/>
        <end position="20"/>
    </location>
</feature>
<reference evidence="2 3" key="1">
    <citation type="submission" date="2016-10" db="EMBL/GenBank/DDBJ databases">
        <authorList>
            <person name="de Groot N.N."/>
        </authorList>
    </citation>
    <scope>NUCLEOTIDE SEQUENCE [LARGE SCALE GENOMIC DNA]</scope>
    <source>
        <strain evidence="2 3">A52C2</strain>
    </source>
</reference>
<gene>
    <name evidence="2" type="ORF">SAMN05216548_103146</name>
</gene>
<dbReference type="InterPro" id="IPR037175">
    <property type="entry name" value="KFase_sf"/>
</dbReference>
<keyword evidence="3" id="KW-1185">Reference proteome</keyword>
<dbReference type="AlphaFoldDB" id="A0A1H9EDP2"/>
<proteinExistence type="predicted"/>
<sequence length="347" mass="38607">MSVKPRWKNRPEGSNWGDFGPEDQIGRLNLLTPERRRAAAAEIRTGQSFCLSLPLDYPGGTAINASRHPPRLGPVMDNGRPNMNFPYSCNNPRHLDVLCDDQVLLTLQYSTQWDSLAHIGQEFDADGDGEAEIVFYNGFRANEDIAGPLDHKSGLPTGQESGAHVLGVEHMAESAVQGRGVMIDLKQHFGTDRRFVTYDDLMRVLEADDIDVEAGDIVCFRTGFDEMLLSMERQPDARRLRSHFAAIDGRDKGIQRWIEETGLVALAADNIAVEQTPARDADETRFTALPLHEHCLFKLGIYLGEFWLMSPLADWLRANNRSRFFLTAPPLRLPGAVGSPVTPVATV</sequence>
<organism evidence="2 3">
    <name type="scientific">Faunimonas pinastri</name>
    <dbReference type="NCBI Taxonomy" id="1855383"/>
    <lineage>
        <taxon>Bacteria</taxon>
        <taxon>Pseudomonadati</taxon>
        <taxon>Pseudomonadota</taxon>
        <taxon>Alphaproteobacteria</taxon>
        <taxon>Hyphomicrobiales</taxon>
        <taxon>Afifellaceae</taxon>
        <taxon>Faunimonas</taxon>
    </lineage>
</organism>
<accession>A0A1H9EDP2</accession>
<dbReference type="Proteomes" id="UP000199647">
    <property type="component" value="Unassembled WGS sequence"/>
</dbReference>
<dbReference type="SUPFAM" id="SSF102198">
    <property type="entry name" value="Putative cyclase"/>
    <property type="match status" value="1"/>
</dbReference>
<dbReference type="EMBL" id="FOFG01000003">
    <property type="protein sequence ID" value="SEQ23840.1"/>
    <property type="molecule type" value="Genomic_DNA"/>
</dbReference>
<dbReference type="OrthoDB" id="7067800at2"/>
<dbReference type="PANTHER" id="PTHR34861:SF10">
    <property type="entry name" value="CYCLASE"/>
    <property type="match status" value="1"/>
</dbReference>
<evidence type="ECO:0000313" key="3">
    <source>
        <dbReference type="Proteomes" id="UP000199647"/>
    </source>
</evidence>
<dbReference type="GO" id="GO:0004061">
    <property type="term" value="F:arylformamidase activity"/>
    <property type="evidence" value="ECO:0007669"/>
    <property type="project" value="InterPro"/>
</dbReference>
<dbReference type="InterPro" id="IPR007325">
    <property type="entry name" value="KFase/CYL"/>
</dbReference>